<dbReference type="PhylomeDB" id="A0A1B0FRA7"/>
<evidence type="ECO:0000259" key="13">
    <source>
        <dbReference type="PROSITE" id="PS51044"/>
    </source>
</evidence>
<dbReference type="GO" id="GO:0005634">
    <property type="term" value="C:nucleus"/>
    <property type="evidence" value="ECO:0007669"/>
    <property type="project" value="UniProtKB-SubCell"/>
</dbReference>
<comment type="similarity">
    <text evidence="3">Belongs to the PIAS family.</text>
</comment>
<dbReference type="UniPathway" id="UPA00886"/>
<dbReference type="Gene3D" id="1.10.720.30">
    <property type="entry name" value="SAP domain"/>
    <property type="match status" value="1"/>
</dbReference>
<evidence type="ECO:0000256" key="9">
    <source>
        <dbReference type="ARBA" id="ARBA00023242"/>
    </source>
</evidence>
<dbReference type="PANTHER" id="PTHR10782:SF94">
    <property type="entry name" value="SUPPRESSOR OF VARIEGATION 2-10, ISOFORM I"/>
    <property type="match status" value="1"/>
</dbReference>
<evidence type="ECO:0000256" key="1">
    <source>
        <dbReference type="ARBA" id="ARBA00004123"/>
    </source>
</evidence>
<dbReference type="InterPro" id="IPR023321">
    <property type="entry name" value="PINIT"/>
</dbReference>
<feature type="region of interest" description="Disordered" evidence="11">
    <location>
        <begin position="599"/>
        <end position="632"/>
    </location>
</feature>
<dbReference type="Pfam" id="PF02891">
    <property type="entry name" value="zf-MIZ"/>
    <property type="match status" value="1"/>
</dbReference>
<keyword evidence="12" id="KW-0812">Transmembrane</keyword>
<dbReference type="GO" id="GO:0097240">
    <property type="term" value="P:chromosome attachment to the nuclear envelope"/>
    <property type="evidence" value="ECO:0007669"/>
    <property type="project" value="UniProtKB-ARBA"/>
</dbReference>
<keyword evidence="12" id="KW-1133">Transmembrane helix</keyword>
<evidence type="ECO:0000256" key="8">
    <source>
        <dbReference type="ARBA" id="ARBA00022833"/>
    </source>
</evidence>
<feature type="region of interest" description="Disordered" evidence="11">
    <location>
        <begin position="79"/>
        <end position="100"/>
    </location>
</feature>
<name>A0A1B0FRA7_GLOMM</name>
<dbReference type="InterPro" id="IPR036361">
    <property type="entry name" value="SAP_dom_sf"/>
</dbReference>
<evidence type="ECO:0000256" key="4">
    <source>
        <dbReference type="ARBA" id="ARBA00022679"/>
    </source>
</evidence>
<evidence type="ECO:0008006" key="17">
    <source>
        <dbReference type="Google" id="ProtNLM"/>
    </source>
</evidence>
<keyword evidence="5" id="KW-0479">Metal-binding</keyword>
<feature type="transmembrane region" description="Helical" evidence="12">
    <location>
        <begin position="676"/>
        <end position="696"/>
    </location>
</feature>
<dbReference type="EnsemblMetazoa" id="GMOY006445-RA">
    <property type="protein sequence ID" value="GMOY006445-PA"/>
    <property type="gene ID" value="GMOY006445"/>
</dbReference>
<dbReference type="PROSITE" id="PS51466">
    <property type="entry name" value="PINIT"/>
    <property type="match status" value="1"/>
</dbReference>
<dbReference type="Gene3D" id="2.60.120.780">
    <property type="entry name" value="PINIT domain"/>
    <property type="match status" value="1"/>
</dbReference>
<dbReference type="GO" id="GO:0008270">
    <property type="term" value="F:zinc ion binding"/>
    <property type="evidence" value="ECO:0007669"/>
    <property type="project" value="UniProtKB-KW"/>
</dbReference>
<evidence type="ECO:0000256" key="2">
    <source>
        <dbReference type="ARBA" id="ARBA00004718"/>
    </source>
</evidence>
<feature type="transmembrane region" description="Helical" evidence="12">
    <location>
        <begin position="717"/>
        <end position="735"/>
    </location>
</feature>
<evidence type="ECO:0000256" key="10">
    <source>
        <dbReference type="PROSITE-ProRule" id="PRU00452"/>
    </source>
</evidence>
<feature type="domain" description="PINIT" evidence="14">
    <location>
        <begin position="243"/>
        <end position="408"/>
    </location>
</feature>
<comment type="pathway">
    <text evidence="2">Protein modification; protein sumoylation.</text>
</comment>
<dbReference type="GO" id="GO:0016925">
    <property type="term" value="P:protein sumoylation"/>
    <property type="evidence" value="ECO:0007669"/>
    <property type="project" value="UniProtKB-UniPathway"/>
</dbReference>
<organism evidence="15 16">
    <name type="scientific">Glossina morsitans morsitans</name>
    <name type="common">Savannah tsetse fly</name>
    <dbReference type="NCBI Taxonomy" id="37546"/>
    <lineage>
        <taxon>Eukaryota</taxon>
        <taxon>Metazoa</taxon>
        <taxon>Ecdysozoa</taxon>
        <taxon>Arthropoda</taxon>
        <taxon>Hexapoda</taxon>
        <taxon>Insecta</taxon>
        <taxon>Pterygota</taxon>
        <taxon>Neoptera</taxon>
        <taxon>Endopterygota</taxon>
        <taxon>Diptera</taxon>
        <taxon>Brachycera</taxon>
        <taxon>Muscomorpha</taxon>
        <taxon>Hippoboscoidea</taxon>
        <taxon>Glossinidae</taxon>
        <taxon>Glossina</taxon>
    </lineage>
</organism>
<evidence type="ECO:0000256" key="6">
    <source>
        <dbReference type="ARBA" id="ARBA00022771"/>
    </source>
</evidence>
<protein>
    <recommendedName>
        <fullName evidence="17">E3 SUMO-protein ligase PIAS2</fullName>
    </recommendedName>
</protein>
<feature type="compositionally biased region" description="Polar residues" evidence="11">
    <location>
        <begin position="599"/>
        <end position="612"/>
    </location>
</feature>
<dbReference type="STRING" id="37546.A0A1B0FRA7"/>
<keyword evidence="8" id="KW-0862">Zinc</keyword>
<feature type="domain" description="SP-RING-type" evidence="13">
    <location>
        <begin position="438"/>
        <end position="523"/>
    </location>
</feature>
<evidence type="ECO:0000313" key="15">
    <source>
        <dbReference type="EnsemblMetazoa" id="GMOY006445-PA"/>
    </source>
</evidence>
<keyword evidence="12" id="KW-0472">Membrane</keyword>
<keyword evidence="6 10" id="KW-0863">Zinc-finger</keyword>
<evidence type="ECO:0000256" key="3">
    <source>
        <dbReference type="ARBA" id="ARBA00005383"/>
    </source>
</evidence>
<evidence type="ECO:0000256" key="5">
    <source>
        <dbReference type="ARBA" id="ARBA00022723"/>
    </source>
</evidence>
<comment type="subcellular location">
    <subcellularLocation>
        <location evidence="1">Nucleus</location>
    </subcellularLocation>
</comment>
<keyword evidence="7" id="KW-0833">Ubl conjugation pathway</keyword>
<dbReference type="InterPro" id="IPR003034">
    <property type="entry name" value="SAP_dom"/>
</dbReference>
<keyword evidence="16" id="KW-1185">Reference proteome</keyword>
<dbReference type="Pfam" id="PF14324">
    <property type="entry name" value="PINIT"/>
    <property type="match status" value="1"/>
</dbReference>
<feature type="region of interest" description="Disordered" evidence="11">
    <location>
        <begin position="352"/>
        <end position="371"/>
    </location>
</feature>
<dbReference type="PROSITE" id="PS51044">
    <property type="entry name" value="ZF_SP_RING"/>
    <property type="match status" value="1"/>
</dbReference>
<evidence type="ECO:0000256" key="11">
    <source>
        <dbReference type="SAM" id="MobiDB-lite"/>
    </source>
</evidence>
<dbReference type="InterPro" id="IPR013083">
    <property type="entry name" value="Znf_RING/FYVE/PHD"/>
</dbReference>
<dbReference type="FunFam" id="3.30.40.10:FF:000247">
    <property type="entry name" value="Uncharacterized protein, isoform B"/>
    <property type="match status" value="1"/>
</dbReference>
<dbReference type="GO" id="GO:0000785">
    <property type="term" value="C:chromatin"/>
    <property type="evidence" value="ECO:0007669"/>
    <property type="project" value="TreeGrafter"/>
</dbReference>
<dbReference type="SMART" id="SM00513">
    <property type="entry name" value="SAP"/>
    <property type="match status" value="1"/>
</dbReference>
<sequence length="882" mass="97902">MASYAAKIIGATFTERDFKLSVALGLPSCNFISNSTHMLLDAPYCTDSSEGEGFDITRSQTQAENALLASSRSGAASLTSNQVKQQHMNSNSTQKRSQSAAVAPNFVDPNAYKECEDMLNILRVVELQKILSFMNISFAGRKIDYQRRILTLLRTNFDLISHKIREVYAQSLVEQQQATLYGPPDPKRMYSQMQMQPNPGNLVAAAAANAQMPGGAQQILNPAAATGMPPTVPPGNNVVPFMHAIPTQMPIHPDVRLKKLAFYDVLGTLIKPSSLVPRNAQRMQEVPFYFTLTPQQATEIASNRDIRNSSKVEHAIQVQLRFCLLETSCDQDDCFPPSVAVKVNNKMCQLPNALPQTRPNMEPKRPPRPINVTSNVKLSPTVTNTITVQWSPDYTRGYCIAVYLVKKLTSAQLLTRLKTKGVKPADYTRALKKLREDADCEIATTMLKVSLNCPLGKMKMSIPCRASTCSHLQCFDANLYLQMNERKPTWNCPVCDKPAAFDNLLDYLCCCSYFQEVLASNLLKSDDTEIQLHKDGSWSTHSLRADSQILDTPTKPVEKVEVISDDIGDALAEKERKKLITTEDVKPIKAAAVSVTVTSNELPSSTTNSETVDLTLSDSDDDDTPLAKRRPACKISTSSATSSTVSTSNINGNSAIAGQHRGVYVQQKTDFVVRQLWLPSLKVLSFLCNLLTHYTVKVNKKFLTHQAPFIDDWMRTEAFYLVRFIWALVVFIFMLDTTGVIETLQENLIKKKIKWCIDDDINFDDNLSVGETALVENLSKDDISSQSSDGENAGTNSVPFDFNELPYVAQEDIASSTHAAAGVRRRRKMSHADLTIICLDSPSPPSTPVRSPKIDVSSMNDFKVYQNKDANKFLENPPSCER</sequence>
<dbReference type="VEuPathDB" id="VectorBase:GMOY006445"/>
<evidence type="ECO:0000256" key="12">
    <source>
        <dbReference type="SAM" id="Phobius"/>
    </source>
</evidence>
<reference evidence="15" key="1">
    <citation type="submission" date="2020-05" db="UniProtKB">
        <authorList>
            <consortium name="EnsemblMetazoa"/>
        </authorList>
    </citation>
    <scope>IDENTIFICATION</scope>
    <source>
        <strain evidence="15">Yale</strain>
    </source>
</reference>
<dbReference type="Proteomes" id="UP000092444">
    <property type="component" value="Unassembled WGS sequence"/>
</dbReference>
<dbReference type="InterPro" id="IPR004181">
    <property type="entry name" value="Znf_MIZ"/>
</dbReference>
<keyword evidence="4" id="KW-0808">Transferase</keyword>
<keyword evidence="9" id="KW-0539">Nucleus</keyword>
<dbReference type="CDD" id="cd16790">
    <property type="entry name" value="SP-RING_PIAS"/>
    <property type="match status" value="1"/>
</dbReference>
<dbReference type="GO" id="GO:0061665">
    <property type="term" value="F:SUMO ligase activity"/>
    <property type="evidence" value="ECO:0007669"/>
    <property type="project" value="TreeGrafter"/>
</dbReference>
<dbReference type="Gene3D" id="3.30.40.10">
    <property type="entry name" value="Zinc/RING finger domain, C3HC4 (zinc finger)"/>
    <property type="match status" value="1"/>
</dbReference>
<dbReference type="GO" id="GO:0003712">
    <property type="term" value="F:transcription coregulator activity"/>
    <property type="evidence" value="ECO:0007669"/>
    <property type="project" value="TreeGrafter"/>
</dbReference>
<dbReference type="FunFam" id="2.60.120.780:FF:000001">
    <property type="entry name" value="E3 SUMO-protein ligase PIAS2 isoform X1"/>
    <property type="match status" value="1"/>
</dbReference>
<dbReference type="GO" id="GO:0006357">
    <property type="term" value="P:regulation of transcription by RNA polymerase II"/>
    <property type="evidence" value="ECO:0007669"/>
    <property type="project" value="TreeGrafter"/>
</dbReference>
<dbReference type="AlphaFoldDB" id="A0A1B0FRA7"/>
<evidence type="ECO:0000256" key="7">
    <source>
        <dbReference type="ARBA" id="ARBA00022786"/>
    </source>
</evidence>
<accession>A0A1B0FRA7</accession>
<proteinExistence type="inferred from homology"/>
<evidence type="ECO:0000313" key="16">
    <source>
        <dbReference type="Proteomes" id="UP000092444"/>
    </source>
</evidence>
<dbReference type="InterPro" id="IPR038654">
    <property type="entry name" value="PINIT_sf"/>
</dbReference>
<dbReference type="SUPFAM" id="SSF68906">
    <property type="entry name" value="SAP domain"/>
    <property type="match status" value="1"/>
</dbReference>
<dbReference type="PANTHER" id="PTHR10782">
    <property type="entry name" value="ZINC FINGER MIZ DOMAIN-CONTAINING PROTEIN"/>
    <property type="match status" value="1"/>
</dbReference>
<dbReference type="EMBL" id="CCAG010007332">
    <property type="status" value="NOT_ANNOTATED_CDS"/>
    <property type="molecule type" value="Genomic_DNA"/>
</dbReference>
<evidence type="ECO:0000259" key="14">
    <source>
        <dbReference type="PROSITE" id="PS51466"/>
    </source>
</evidence>